<dbReference type="EMBL" id="JACHFD010000023">
    <property type="protein sequence ID" value="MBB5353262.1"/>
    <property type="molecule type" value="Genomic_DNA"/>
</dbReference>
<gene>
    <name evidence="1" type="ORF">HNR46_003517</name>
</gene>
<reference evidence="1 2" key="1">
    <citation type="submission" date="2020-08" db="EMBL/GenBank/DDBJ databases">
        <title>Genomic Encyclopedia of Type Strains, Phase IV (KMG-IV): sequencing the most valuable type-strain genomes for metagenomic binning, comparative biology and taxonomic classification.</title>
        <authorList>
            <person name="Goeker M."/>
        </authorList>
    </citation>
    <scope>NUCLEOTIDE SEQUENCE [LARGE SCALE GENOMIC DNA]</scope>
    <source>
        <strain evidence="1 2">YC6886</strain>
    </source>
</reference>
<keyword evidence="2" id="KW-1185">Reference proteome</keyword>
<protein>
    <submittedName>
        <fullName evidence="1">Uncharacterized protein</fullName>
    </submittedName>
</protein>
<dbReference type="RefSeq" id="WP_184020961.1">
    <property type="nucleotide sequence ID" value="NZ_JACHFD010000023.1"/>
</dbReference>
<comment type="caution">
    <text evidence="1">The sequence shown here is derived from an EMBL/GenBank/DDBJ whole genome shotgun (WGS) entry which is preliminary data.</text>
</comment>
<name>A0A840V5L7_9BACT</name>
<dbReference type="AlphaFoldDB" id="A0A840V5L7"/>
<organism evidence="1 2">
    <name type="scientific">Haloferula luteola</name>
    <dbReference type="NCBI Taxonomy" id="595692"/>
    <lineage>
        <taxon>Bacteria</taxon>
        <taxon>Pseudomonadati</taxon>
        <taxon>Verrucomicrobiota</taxon>
        <taxon>Verrucomicrobiia</taxon>
        <taxon>Verrucomicrobiales</taxon>
        <taxon>Verrucomicrobiaceae</taxon>
        <taxon>Haloferula</taxon>
    </lineage>
</organism>
<accession>A0A840V5L7</accession>
<evidence type="ECO:0000313" key="2">
    <source>
        <dbReference type="Proteomes" id="UP000557717"/>
    </source>
</evidence>
<dbReference type="Proteomes" id="UP000557717">
    <property type="component" value="Unassembled WGS sequence"/>
</dbReference>
<evidence type="ECO:0000313" key="1">
    <source>
        <dbReference type="EMBL" id="MBB5353262.1"/>
    </source>
</evidence>
<proteinExistence type="predicted"/>
<sequence length="87" mass="9995">MEARFEDEDWEAVRYGMQGTSDLEERWFDYPLRGQRETLCLSLALDEGGDTDIVLVKISGEIEAVVATRIMTLIEVCSRYEVGDFRV</sequence>